<evidence type="ECO:0000256" key="8">
    <source>
        <dbReference type="ARBA" id="ARBA00023286"/>
    </source>
</evidence>
<comment type="subcellular location">
    <subcellularLocation>
        <location evidence="10">Synaptic cell membrane</location>
        <topology evidence="10">Multi-pass membrane protein</topology>
    </subcellularLocation>
</comment>
<evidence type="ECO:0000256" key="11">
    <source>
        <dbReference type="RuleBase" id="RU000687"/>
    </source>
</evidence>
<keyword evidence="1 11" id="KW-0813">Transport</keyword>
<dbReference type="InterPro" id="IPR002394">
    <property type="entry name" value="Nicotinic_acetylcholine_rcpt"/>
</dbReference>
<comment type="caution">
    <text evidence="13">The sequence shown here is derived from an EMBL/GenBank/DDBJ whole genome shotgun (WGS) entry which is preliminary data.</text>
</comment>
<keyword evidence="7" id="KW-0675">Receptor</keyword>
<keyword evidence="6" id="KW-0472">Membrane</keyword>
<dbReference type="PRINTS" id="PR00252">
    <property type="entry name" value="NRIONCHANNEL"/>
</dbReference>
<dbReference type="InterPro" id="IPR036734">
    <property type="entry name" value="Neur_chan_lig-bd_sf"/>
</dbReference>
<accession>A0AAW0P429</accession>
<dbReference type="PANTHER" id="PTHR18945">
    <property type="entry name" value="NEUROTRANSMITTER GATED ION CHANNEL"/>
    <property type="match status" value="1"/>
</dbReference>
<name>A0AAW0P429_9GOBI</name>
<evidence type="ECO:0000256" key="10">
    <source>
        <dbReference type="ARBA" id="ARBA00034099"/>
    </source>
</evidence>
<dbReference type="AlphaFoldDB" id="A0AAW0P429"/>
<keyword evidence="2" id="KW-1003">Cell membrane</keyword>
<keyword evidence="5 11" id="KW-0406">Ion transport</keyword>
<evidence type="ECO:0000259" key="12">
    <source>
        <dbReference type="Pfam" id="PF02931"/>
    </source>
</evidence>
<evidence type="ECO:0000256" key="1">
    <source>
        <dbReference type="ARBA" id="ARBA00022448"/>
    </source>
</evidence>
<dbReference type="InterPro" id="IPR006201">
    <property type="entry name" value="Neur_channel"/>
</dbReference>
<evidence type="ECO:0000256" key="2">
    <source>
        <dbReference type="ARBA" id="ARBA00022475"/>
    </source>
</evidence>
<organism evidence="13 14">
    <name type="scientific">Mugilogobius chulae</name>
    <name type="common">yellowstripe goby</name>
    <dbReference type="NCBI Taxonomy" id="88201"/>
    <lineage>
        <taxon>Eukaryota</taxon>
        <taxon>Metazoa</taxon>
        <taxon>Chordata</taxon>
        <taxon>Craniata</taxon>
        <taxon>Vertebrata</taxon>
        <taxon>Euteleostomi</taxon>
        <taxon>Actinopterygii</taxon>
        <taxon>Neopterygii</taxon>
        <taxon>Teleostei</taxon>
        <taxon>Neoteleostei</taxon>
        <taxon>Acanthomorphata</taxon>
        <taxon>Gobiaria</taxon>
        <taxon>Gobiiformes</taxon>
        <taxon>Gobioidei</taxon>
        <taxon>Gobiidae</taxon>
        <taxon>Gobionellinae</taxon>
        <taxon>Mugilogobius</taxon>
    </lineage>
</organism>
<evidence type="ECO:0000256" key="4">
    <source>
        <dbReference type="ARBA" id="ARBA00023018"/>
    </source>
</evidence>
<protein>
    <recommendedName>
        <fullName evidence="12">Neurotransmitter-gated ion-channel ligand-binding domain-containing protein</fullName>
    </recommendedName>
</protein>
<feature type="domain" description="Neurotransmitter-gated ion-channel ligand-binding" evidence="12">
    <location>
        <begin position="100"/>
        <end position="278"/>
    </location>
</feature>
<reference evidence="14" key="1">
    <citation type="submission" date="2024-04" db="EMBL/GenBank/DDBJ databases">
        <title>Salinicola lusitanus LLJ914,a marine bacterium isolated from the Okinawa Trough.</title>
        <authorList>
            <person name="Li J."/>
        </authorList>
    </citation>
    <scope>NUCLEOTIDE SEQUENCE [LARGE SCALE GENOMIC DNA]</scope>
</reference>
<evidence type="ECO:0000256" key="6">
    <source>
        <dbReference type="ARBA" id="ARBA00023136"/>
    </source>
</evidence>
<dbReference type="GO" id="GO:0004888">
    <property type="term" value="F:transmembrane signaling receptor activity"/>
    <property type="evidence" value="ECO:0007669"/>
    <property type="project" value="InterPro"/>
</dbReference>
<keyword evidence="3" id="KW-0812">Transmembrane</keyword>
<evidence type="ECO:0000313" key="14">
    <source>
        <dbReference type="Proteomes" id="UP001460270"/>
    </source>
</evidence>
<dbReference type="InterPro" id="IPR018000">
    <property type="entry name" value="Neurotransmitter_ion_chnl_CS"/>
</dbReference>
<dbReference type="Gene3D" id="2.70.170.10">
    <property type="entry name" value="Neurotransmitter-gated ion-channel ligand-binding domain"/>
    <property type="match status" value="1"/>
</dbReference>
<dbReference type="Proteomes" id="UP001460270">
    <property type="component" value="Unassembled WGS sequence"/>
</dbReference>
<evidence type="ECO:0000256" key="7">
    <source>
        <dbReference type="ARBA" id="ARBA00023170"/>
    </source>
</evidence>
<keyword evidence="4" id="KW-0770">Synapse</keyword>
<gene>
    <name evidence="13" type="ORF">WMY93_013670</name>
</gene>
<comment type="similarity">
    <text evidence="11">Belongs to the ligand-gated ion channel (TC 1.A.9) family.</text>
</comment>
<dbReference type="GO" id="GO:0022848">
    <property type="term" value="F:acetylcholine-gated monoatomic cation-selective channel activity"/>
    <property type="evidence" value="ECO:0007669"/>
    <property type="project" value="InterPro"/>
</dbReference>
<dbReference type="InterPro" id="IPR006202">
    <property type="entry name" value="Neur_chan_lig-bd"/>
</dbReference>
<proteinExistence type="inferred from homology"/>
<evidence type="ECO:0000256" key="9">
    <source>
        <dbReference type="ARBA" id="ARBA00023303"/>
    </source>
</evidence>
<dbReference type="Pfam" id="PF02931">
    <property type="entry name" value="Neur_chan_LBD"/>
    <property type="match status" value="1"/>
</dbReference>
<dbReference type="FunFam" id="2.70.170.10:FF:000006">
    <property type="entry name" value="Cholinergic receptor nicotinic beta 2 subunit"/>
    <property type="match status" value="1"/>
</dbReference>
<dbReference type="EMBL" id="JBBPFD010000009">
    <property type="protein sequence ID" value="KAK7913459.1"/>
    <property type="molecule type" value="Genomic_DNA"/>
</dbReference>
<dbReference type="GO" id="GO:0045211">
    <property type="term" value="C:postsynaptic membrane"/>
    <property type="evidence" value="ECO:0007669"/>
    <property type="project" value="InterPro"/>
</dbReference>
<keyword evidence="9 11" id="KW-0407">Ion channel</keyword>
<sequence>MCSLIRRWDADTCGSTLGCGVDWAQDRTQQTAEEQTHGGRETLSTQGARRAACLSAEHGQLCGVSRTTSLDLRYREHDADYSILAYFFSLIYYNCAADSEERLMNWLLGKDRYNPLIRPAVNRTERVTVKLQVSLAQLISVNEREQIMTTNVWLTQHWVDYRLVWDPSKYEGIDKLRIPSRHIWLPDIVLYNNADGTYEVTVFTNVIVLYNGSINWLPPAIYKSACKIEVKHFPFDQQNCTLKFRSWTYDHTELDLLLKSEVASMDDFTPSGEWDILALLADGL</sequence>
<keyword evidence="8" id="KW-1071">Ligand-gated ion channel</keyword>
<evidence type="ECO:0000313" key="13">
    <source>
        <dbReference type="EMBL" id="KAK7913459.1"/>
    </source>
</evidence>
<evidence type="ECO:0000256" key="5">
    <source>
        <dbReference type="ARBA" id="ARBA00023065"/>
    </source>
</evidence>
<dbReference type="SUPFAM" id="SSF63712">
    <property type="entry name" value="Nicotinic receptor ligand binding domain-like"/>
    <property type="match status" value="1"/>
</dbReference>
<dbReference type="PROSITE" id="PS00236">
    <property type="entry name" value="NEUROTR_ION_CHANNEL"/>
    <property type="match status" value="1"/>
</dbReference>
<keyword evidence="14" id="KW-1185">Reference proteome</keyword>
<evidence type="ECO:0000256" key="3">
    <source>
        <dbReference type="ARBA" id="ARBA00022692"/>
    </source>
</evidence>
<dbReference type="PRINTS" id="PR00254">
    <property type="entry name" value="NICOTINICR"/>
</dbReference>